<reference evidence="2" key="1">
    <citation type="submission" date="2013-09" db="EMBL/GenBank/DDBJ databases">
        <title>Corchorus olitorius genome sequencing.</title>
        <authorList>
            <person name="Alam M."/>
            <person name="Haque M.S."/>
            <person name="Islam M.S."/>
            <person name="Emdad E.M."/>
            <person name="Islam M.M."/>
            <person name="Ahmed B."/>
            <person name="Halim A."/>
            <person name="Hossen Q.M.M."/>
            <person name="Hossain M.Z."/>
            <person name="Ahmed R."/>
            <person name="Khan M.M."/>
            <person name="Islam R."/>
            <person name="Rashid M.M."/>
            <person name="Khan S.A."/>
            <person name="Rahman M.S."/>
            <person name="Alam M."/>
            <person name="Yahiya A.S."/>
            <person name="Khan M.S."/>
            <person name="Azam M.S."/>
            <person name="Haque T."/>
            <person name="Lashkar M.Z.H."/>
            <person name="Akhand A.I."/>
            <person name="Morshed G."/>
            <person name="Roy S."/>
            <person name="Uddin K.S."/>
            <person name="Rabeya T."/>
            <person name="Hossain A.S."/>
            <person name="Chowdhury A."/>
            <person name="Snigdha A.R."/>
            <person name="Mortoza M.S."/>
            <person name="Matin S.A."/>
            <person name="Hoque S.M.E."/>
            <person name="Islam M.K."/>
            <person name="Roy D.K."/>
            <person name="Haider R."/>
            <person name="Moosa M.M."/>
            <person name="Elias S.M."/>
            <person name="Hasan A.M."/>
            <person name="Jahan S."/>
            <person name="Shafiuddin M."/>
            <person name="Mahmood N."/>
            <person name="Shommy N.S."/>
        </authorList>
    </citation>
    <scope>NUCLEOTIDE SEQUENCE [LARGE SCALE GENOMIC DNA]</scope>
    <source>
        <strain evidence="2">cv. O-4</strain>
    </source>
</reference>
<gene>
    <name evidence="1" type="ORF">COLO4_11573</name>
</gene>
<sequence>MDKKQTTRAIVMETATELTASKVAENRLSCRPQSVRTSNPNPSTTIASTIAIFQKN</sequence>
<protein>
    <submittedName>
        <fullName evidence="1">Uncharacterized protein</fullName>
    </submittedName>
</protein>
<dbReference type="Proteomes" id="UP000187203">
    <property type="component" value="Unassembled WGS sequence"/>
</dbReference>
<dbReference type="OrthoDB" id="10404070at2759"/>
<accession>A0A1R3K3Z7</accession>
<proteinExistence type="predicted"/>
<comment type="caution">
    <text evidence="1">The sequence shown here is derived from an EMBL/GenBank/DDBJ whole genome shotgun (WGS) entry which is preliminary data.</text>
</comment>
<name>A0A1R3K3Z7_9ROSI</name>
<dbReference type="AlphaFoldDB" id="A0A1R3K3Z7"/>
<evidence type="ECO:0000313" key="1">
    <source>
        <dbReference type="EMBL" id="OMP01815.1"/>
    </source>
</evidence>
<dbReference type="EMBL" id="AWUE01014715">
    <property type="protein sequence ID" value="OMP01815.1"/>
    <property type="molecule type" value="Genomic_DNA"/>
</dbReference>
<keyword evidence="2" id="KW-1185">Reference proteome</keyword>
<evidence type="ECO:0000313" key="2">
    <source>
        <dbReference type="Proteomes" id="UP000187203"/>
    </source>
</evidence>
<organism evidence="1 2">
    <name type="scientific">Corchorus olitorius</name>
    <dbReference type="NCBI Taxonomy" id="93759"/>
    <lineage>
        <taxon>Eukaryota</taxon>
        <taxon>Viridiplantae</taxon>
        <taxon>Streptophyta</taxon>
        <taxon>Embryophyta</taxon>
        <taxon>Tracheophyta</taxon>
        <taxon>Spermatophyta</taxon>
        <taxon>Magnoliopsida</taxon>
        <taxon>eudicotyledons</taxon>
        <taxon>Gunneridae</taxon>
        <taxon>Pentapetalae</taxon>
        <taxon>rosids</taxon>
        <taxon>malvids</taxon>
        <taxon>Malvales</taxon>
        <taxon>Malvaceae</taxon>
        <taxon>Grewioideae</taxon>
        <taxon>Apeibeae</taxon>
        <taxon>Corchorus</taxon>
    </lineage>
</organism>